<protein>
    <submittedName>
        <fullName evidence="1">Uncharacterized protein</fullName>
    </submittedName>
</protein>
<dbReference type="AlphaFoldDB" id="A0A2Z7CN65"/>
<dbReference type="EMBL" id="KQ995726">
    <property type="protein sequence ID" value="KZV46044.1"/>
    <property type="molecule type" value="Genomic_DNA"/>
</dbReference>
<sequence length="99" mass="11230">MVQIRSKLVRISGELKSYTVADRKRARCNELCAIEKMSKLEPYGTRKLHNLSALETGLVRHFADSQQHHVDEVNTLKSQVAEVIECLKELRDAPKGKGK</sequence>
<evidence type="ECO:0000313" key="1">
    <source>
        <dbReference type="EMBL" id="KZV46044.1"/>
    </source>
</evidence>
<evidence type="ECO:0000313" key="2">
    <source>
        <dbReference type="Proteomes" id="UP000250235"/>
    </source>
</evidence>
<dbReference type="Proteomes" id="UP000250235">
    <property type="component" value="Unassembled WGS sequence"/>
</dbReference>
<proteinExistence type="predicted"/>
<keyword evidence="2" id="KW-1185">Reference proteome</keyword>
<reference evidence="1 2" key="1">
    <citation type="journal article" date="2015" name="Proc. Natl. Acad. Sci. U.S.A.">
        <title>The resurrection genome of Boea hygrometrica: A blueprint for survival of dehydration.</title>
        <authorList>
            <person name="Xiao L."/>
            <person name="Yang G."/>
            <person name="Zhang L."/>
            <person name="Yang X."/>
            <person name="Zhao S."/>
            <person name="Ji Z."/>
            <person name="Zhou Q."/>
            <person name="Hu M."/>
            <person name="Wang Y."/>
            <person name="Chen M."/>
            <person name="Xu Y."/>
            <person name="Jin H."/>
            <person name="Xiao X."/>
            <person name="Hu G."/>
            <person name="Bao F."/>
            <person name="Hu Y."/>
            <person name="Wan P."/>
            <person name="Li L."/>
            <person name="Deng X."/>
            <person name="Kuang T."/>
            <person name="Xiang C."/>
            <person name="Zhu J.K."/>
            <person name="Oliver M.J."/>
            <person name="He Y."/>
        </authorList>
    </citation>
    <scope>NUCLEOTIDE SEQUENCE [LARGE SCALE GENOMIC DNA]</scope>
    <source>
        <strain evidence="2">cv. XS01</strain>
    </source>
</reference>
<accession>A0A2Z7CN65</accession>
<name>A0A2Z7CN65_9LAMI</name>
<organism evidence="1 2">
    <name type="scientific">Dorcoceras hygrometricum</name>
    <dbReference type="NCBI Taxonomy" id="472368"/>
    <lineage>
        <taxon>Eukaryota</taxon>
        <taxon>Viridiplantae</taxon>
        <taxon>Streptophyta</taxon>
        <taxon>Embryophyta</taxon>
        <taxon>Tracheophyta</taxon>
        <taxon>Spermatophyta</taxon>
        <taxon>Magnoliopsida</taxon>
        <taxon>eudicotyledons</taxon>
        <taxon>Gunneridae</taxon>
        <taxon>Pentapetalae</taxon>
        <taxon>asterids</taxon>
        <taxon>lamiids</taxon>
        <taxon>Lamiales</taxon>
        <taxon>Gesneriaceae</taxon>
        <taxon>Didymocarpoideae</taxon>
        <taxon>Trichosporeae</taxon>
        <taxon>Loxocarpinae</taxon>
        <taxon>Dorcoceras</taxon>
    </lineage>
</organism>
<gene>
    <name evidence="1" type="ORF">F511_31935</name>
</gene>